<gene>
    <name evidence="3" type="primary">FAM221A</name>
</gene>
<name>A0A4W4EYB7_ELEEL</name>
<reference evidence="3" key="5">
    <citation type="submission" date="2025-09" db="UniProtKB">
        <authorList>
            <consortium name="Ensembl"/>
        </authorList>
    </citation>
    <scope>IDENTIFICATION</scope>
</reference>
<dbReference type="Ensembl" id="ENSEEET00000017107.2">
    <property type="protein sequence ID" value="ENSEEEP00000016915.1"/>
    <property type="gene ID" value="ENSEEEG00000008384.2"/>
</dbReference>
<evidence type="ECO:0000256" key="2">
    <source>
        <dbReference type="ARBA" id="ARBA00039630"/>
    </source>
</evidence>
<dbReference type="PANTHER" id="PTHR31214:SF2">
    <property type="entry name" value="PROTEIN FAM221A"/>
    <property type="match status" value="1"/>
</dbReference>
<dbReference type="PANTHER" id="PTHR31214">
    <property type="entry name" value="PROTEIN FAM221A-RELATED"/>
    <property type="match status" value="1"/>
</dbReference>
<dbReference type="Pfam" id="PF14753">
    <property type="entry name" value="FAM221"/>
    <property type="match status" value="1"/>
</dbReference>
<protein>
    <recommendedName>
        <fullName evidence="2">Protein FAM221A</fullName>
    </recommendedName>
</protein>
<organism evidence="3 4">
    <name type="scientific">Electrophorus electricus</name>
    <name type="common">Electric eel</name>
    <name type="synonym">Gymnotus electricus</name>
    <dbReference type="NCBI Taxonomy" id="8005"/>
    <lineage>
        <taxon>Eukaryota</taxon>
        <taxon>Metazoa</taxon>
        <taxon>Chordata</taxon>
        <taxon>Craniata</taxon>
        <taxon>Vertebrata</taxon>
        <taxon>Euteleostomi</taxon>
        <taxon>Actinopterygii</taxon>
        <taxon>Neopterygii</taxon>
        <taxon>Teleostei</taxon>
        <taxon>Ostariophysi</taxon>
        <taxon>Gymnotiformes</taxon>
        <taxon>Gymnotoidei</taxon>
        <taxon>Gymnotidae</taxon>
        <taxon>Electrophorus</taxon>
    </lineage>
</organism>
<reference evidence="3" key="3">
    <citation type="submission" date="2020-05" db="EMBL/GenBank/DDBJ databases">
        <title>Electrophorus electricus (electric eel) genome, fEleEle1, primary haplotype.</title>
        <authorList>
            <person name="Myers G."/>
            <person name="Meyer A."/>
            <person name="Fedrigo O."/>
            <person name="Formenti G."/>
            <person name="Rhie A."/>
            <person name="Tracey A."/>
            <person name="Sims Y."/>
            <person name="Jarvis E.D."/>
        </authorList>
    </citation>
    <scope>NUCLEOTIDE SEQUENCE [LARGE SCALE GENOMIC DNA]</scope>
</reference>
<reference evidence="4" key="1">
    <citation type="journal article" date="2014" name="Science">
        <title>Nonhuman genetics. Genomic basis for the convergent evolution of electric organs.</title>
        <authorList>
            <person name="Gallant J.R."/>
            <person name="Traeger L.L."/>
            <person name="Volkening J.D."/>
            <person name="Moffett H."/>
            <person name="Chen P.H."/>
            <person name="Novina C.D."/>
            <person name="Phillips G.N.Jr."/>
            <person name="Anand R."/>
            <person name="Wells G.B."/>
            <person name="Pinch M."/>
            <person name="Guth R."/>
            <person name="Unguez G.A."/>
            <person name="Albert J.S."/>
            <person name="Zakon H.H."/>
            <person name="Samanta M.P."/>
            <person name="Sussman M.R."/>
        </authorList>
    </citation>
    <scope>NUCLEOTIDE SEQUENCE [LARGE SCALE GENOMIC DNA]</scope>
</reference>
<evidence type="ECO:0000313" key="4">
    <source>
        <dbReference type="Proteomes" id="UP000314983"/>
    </source>
</evidence>
<reference evidence="3" key="4">
    <citation type="submission" date="2025-08" db="UniProtKB">
        <authorList>
            <consortium name="Ensembl"/>
        </authorList>
    </citation>
    <scope>IDENTIFICATION</scope>
</reference>
<reference evidence="4" key="2">
    <citation type="journal article" date="2017" name="Sci. Adv.">
        <title>A tail of two voltages: Proteomic comparison of the three electric organs of the electric eel.</title>
        <authorList>
            <person name="Traeger L.L."/>
            <person name="Sabat G."/>
            <person name="Barrett-Wilt G.A."/>
            <person name="Wells G.B."/>
            <person name="Sussman M.R."/>
        </authorList>
    </citation>
    <scope>NUCLEOTIDE SEQUENCE [LARGE SCALE GENOMIC DNA]</scope>
</reference>
<sequence length="133" mass="15646">MERIHIGKTAAEAVNAYLEYKRIVGEDDGGRLFTQAQYEEYKQSVVPSRLLNRLYVSFGVPGRIDCKHIGPETPCFCSHRYLISRWLPKTRPKWLRSHRFSCPYHIQTQTWDIYIGAARDSRNYDLGFLMQFI</sequence>
<evidence type="ECO:0000256" key="1">
    <source>
        <dbReference type="ARBA" id="ARBA00011026"/>
    </source>
</evidence>
<dbReference type="AlphaFoldDB" id="A0A4W4EYB7"/>
<keyword evidence="4" id="KW-1185">Reference proteome</keyword>
<dbReference type="GeneTree" id="ENSGT00770000120611"/>
<proteinExistence type="inferred from homology"/>
<dbReference type="InterPro" id="IPR026755">
    <property type="entry name" value="Fam221a/b"/>
</dbReference>
<evidence type="ECO:0000313" key="3">
    <source>
        <dbReference type="Ensembl" id="ENSEEEP00000016915.1"/>
    </source>
</evidence>
<dbReference type="Proteomes" id="UP000314983">
    <property type="component" value="Chromosome 8"/>
</dbReference>
<comment type="similarity">
    <text evidence="1">Belongs to the FAM221 family.</text>
</comment>
<accession>A0A4W4EYB7</accession>